<dbReference type="InterPro" id="IPR017972">
    <property type="entry name" value="Cyt_P450_CS"/>
</dbReference>
<evidence type="ECO:0000256" key="3">
    <source>
        <dbReference type="ARBA" id="ARBA00022723"/>
    </source>
</evidence>
<dbReference type="AlphaFoldDB" id="A0AAD8PJF3"/>
<evidence type="ECO:0000256" key="4">
    <source>
        <dbReference type="ARBA" id="ARBA00023002"/>
    </source>
</evidence>
<dbReference type="InterPro" id="IPR001128">
    <property type="entry name" value="Cyt_P450"/>
</dbReference>
<dbReference type="CDD" id="cd11041">
    <property type="entry name" value="CYP503A1-like"/>
    <property type="match status" value="1"/>
</dbReference>
<comment type="similarity">
    <text evidence="2 8">Belongs to the cytochrome P450 family.</text>
</comment>
<evidence type="ECO:0000256" key="7">
    <source>
        <dbReference type="PIRSR" id="PIRSR602403-1"/>
    </source>
</evidence>
<dbReference type="PROSITE" id="PS00086">
    <property type="entry name" value="CYTOCHROME_P450"/>
    <property type="match status" value="1"/>
</dbReference>
<keyword evidence="11" id="KW-1185">Reference proteome</keyword>
<keyword evidence="9" id="KW-1133">Transmembrane helix</keyword>
<keyword evidence="6 8" id="KW-0503">Monooxygenase</keyword>
<evidence type="ECO:0000256" key="2">
    <source>
        <dbReference type="ARBA" id="ARBA00010617"/>
    </source>
</evidence>
<dbReference type="GO" id="GO:0016705">
    <property type="term" value="F:oxidoreductase activity, acting on paired donors, with incorporation or reduction of molecular oxygen"/>
    <property type="evidence" value="ECO:0007669"/>
    <property type="project" value="InterPro"/>
</dbReference>
<evidence type="ECO:0000256" key="9">
    <source>
        <dbReference type="SAM" id="Phobius"/>
    </source>
</evidence>
<gene>
    <name evidence="10" type="ORF">LY79DRAFT_530790</name>
</gene>
<feature type="binding site" description="axial binding residue" evidence="7">
    <location>
        <position position="448"/>
    </location>
    <ligand>
        <name>heme</name>
        <dbReference type="ChEBI" id="CHEBI:30413"/>
    </ligand>
    <ligandPart>
        <name>Fe</name>
        <dbReference type="ChEBI" id="CHEBI:18248"/>
    </ligandPart>
</feature>
<dbReference type="PRINTS" id="PR00465">
    <property type="entry name" value="EP450IV"/>
</dbReference>
<evidence type="ECO:0000256" key="6">
    <source>
        <dbReference type="ARBA" id="ARBA00023033"/>
    </source>
</evidence>
<keyword evidence="7 8" id="KW-0349">Heme</keyword>
<keyword evidence="3 7" id="KW-0479">Metal-binding</keyword>
<keyword evidence="9" id="KW-0812">Transmembrane</keyword>
<dbReference type="PANTHER" id="PTHR46206">
    <property type="entry name" value="CYTOCHROME P450"/>
    <property type="match status" value="1"/>
</dbReference>
<dbReference type="Proteomes" id="UP001230504">
    <property type="component" value="Unassembled WGS sequence"/>
</dbReference>
<reference evidence="10" key="1">
    <citation type="submission" date="2021-06" db="EMBL/GenBank/DDBJ databases">
        <title>Comparative genomics, transcriptomics and evolutionary studies reveal genomic signatures of adaptation to plant cell wall in hemibiotrophic fungi.</title>
        <authorList>
            <consortium name="DOE Joint Genome Institute"/>
            <person name="Baroncelli R."/>
            <person name="Diaz J.F."/>
            <person name="Benocci T."/>
            <person name="Peng M."/>
            <person name="Battaglia E."/>
            <person name="Haridas S."/>
            <person name="Andreopoulos W."/>
            <person name="Labutti K."/>
            <person name="Pangilinan J."/>
            <person name="Floch G.L."/>
            <person name="Makela M.R."/>
            <person name="Henrissat B."/>
            <person name="Grigoriev I.V."/>
            <person name="Crouch J.A."/>
            <person name="De Vries R.P."/>
            <person name="Sukno S.A."/>
            <person name="Thon M.R."/>
        </authorList>
    </citation>
    <scope>NUCLEOTIDE SEQUENCE</scope>
    <source>
        <strain evidence="10">CBS 125086</strain>
    </source>
</reference>
<evidence type="ECO:0000256" key="1">
    <source>
        <dbReference type="ARBA" id="ARBA00001971"/>
    </source>
</evidence>
<dbReference type="Pfam" id="PF00067">
    <property type="entry name" value="p450"/>
    <property type="match status" value="1"/>
</dbReference>
<proteinExistence type="inferred from homology"/>
<accession>A0AAD8PJF3</accession>
<name>A0AAD8PJF3_9PEZI</name>
<organism evidence="10 11">
    <name type="scientific">Colletotrichum navitas</name>
    <dbReference type="NCBI Taxonomy" id="681940"/>
    <lineage>
        <taxon>Eukaryota</taxon>
        <taxon>Fungi</taxon>
        <taxon>Dikarya</taxon>
        <taxon>Ascomycota</taxon>
        <taxon>Pezizomycotina</taxon>
        <taxon>Sordariomycetes</taxon>
        <taxon>Hypocreomycetidae</taxon>
        <taxon>Glomerellales</taxon>
        <taxon>Glomerellaceae</taxon>
        <taxon>Colletotrichum</taxon>
        <taxon>Colletotrichum graminicola species complex</taxon>
    </lineage>
</organism>
<comment type="caution">
    <text evidence="10">The sequence shown here is derived from an EMBL/GenBank/DDBJ whole genome shotgun (WGS) entry which is preliminary data.</text>
</comment>
<dbReference type="EMBL" id="JAHLJV010000230">
    <property type="protein sequence ID" value="KAK1563972.1"/>
    <property type="molecule type" value="Genomic_DNA"/>
</dbReference>
<dbReference type="GeneID" id="85440443"/>
<dbReference type="GO" id="GO:0004497">
    <property type="term" value="F:monooxygenase activity"/>
    <property type="evidence" value="ECO:0007669"/>
    <property type="project" value="UniProtKB-KW"/>
</dbReference>
<dbReference type="Gene3D" id="1.10.630.10">
    <property type="entry name" value="Cytochrome P450"/>
    <property type="match status" value="1"/>
</dbReference>
<feature type="transmembrane region" description="Helical" evidence="9">
    <location>
        <begin position="6"/>
        <end position="24"/>
    </location>
</feature>
<keyword evidence="5 7" id="KW-0408">Iron</keyword>
<comment type="cofactor">
    <cofactor evidence="1 7">
        <name>heme</name>
        <dbReference type="ChEBI" id="CHEBI:30413"/>
    </cofactor>
</comment>
<dbReference type="InterPro" id="IPR036396">
    <property type="entry name" value="Cyt_P450_sf"/>
</dbReference>
<evidence type="ECO:0000256" key="5">
    <source>
        <dbReference type="ARBA" id="ARBA00023004"/>
    </source>
</evidence>
<evidence type="ECO:0000313" key="10">
    <source>
        <dbReference type="EMBL" id="KAK1563972.1"/>
    </source>
</evidence>
<dbReference type="SUPFAM" id="SSF48264">
    <property type="entry name" value="Cytochrome P450"/>
    <property type="match status" value="1"/>
</dbReference>
<evidence type="ECO:0000313" key="11">
    <source>
        <dbReference type="Proteomes" id="UP001230504"/>
    </source>
</evidence>
<dbReference type="PANTHER" id="PTHR46206:SF7">
    <property type="entry name" value="P450, PUTATIVE (EUROFUNG)-RELATED"/>
    <property type="match status" value="1"/>
</dbReference>
<dbReference type="RefSeq" id="XP_060406859.1">
    <property type="nucleotide sequence ID" value="XM_060556203.1"/>
</dbReference>
<dbReference type="InterPro" id="IPR002403">
    <property type="entry name" value="Cyt_P450_E_grp-IV"/>
</dbReference>
<sequence length="504" mass="57921">MDFLLNLYCVATVIVIATLFRRLFIKPSLYAKYPLWGEHLEGFEKRRTYYVRHAAEVYYDAYKKFKDQICRITTHDGDVLVLPIRYADELLKMPDETVNSSILLESRLESKILGVSPENPYMVHVLRLDLNRQIPHLNAKMADAARHAMLEILGNNEDWKELNVYQACLGIVSIVSSPVFVGSELCHSPEWLDISRRFVADLFHAATALKVYPQFLRPIAKYWCPEVSAVQEHMRKAHDLLKPIIEQRRALRDKDTESEQNDLLRWLVNKAQKWGRDDAEFLVHSQLQVTMASLNNTTAAVVHILYDITGHCPQIIPELRAEIQSALDDHDGAWSTSALFNMKLLDSVMKESLRLNPNLMITPRTLLKPVEFSDGTKLAAGLNVCVAGYAALQDGEFYENPSTFDPYRFLKLRSGEVEDRLHYSSPEQYQYVSVTKENMVFGYGRHACPGRFFANNAVKMICGQILEQYDIKLPHGVTDRYPNRHTGHFINPDTTKTLLFKQRK</sequence>
<keyword evidence="9" id="KW-0472">Membrane</keyword>
<dbReference type="GO" id="GO:0005506">
    <property type="term" value="F:iron ion binding"/>
    <property type="evidence" value="ECO:0007669"/>
    <property type="project" value="InterPro"/>
</dbReference>
<protein>
    <submittedName>
        <fullName evidence="10">Cytochrome P450</fullName>
    </submittedName>
</protein>
<keyword evidence="4 8" id="KW-0560">Oxidoreductase</keyword>
<dbReference type="GO" id="GO:0020037">
    <property type="term" value="F:heme binding"/>
    <property type="evidence" value="ECO:0007669"/>
    <property type="project" value="InterPro"/>
</dbReference>
<evidence type="ECO:0000256" key="8">
    <source>
        <dbReference type="RuleBase" id="RU000461"/>
    </source>
</evidence>